<dbReference type="InterPro" id="IPR025375">
    <property type="entry name" value="DUF4365"/>
</dbReference>
<accession>A0A367Q8Q9</accession>
<reference evidence="2" key="1">
    <citation type="submission" date="2016-04" db="EMBL/GenBank/DDBJ databases">
        <authorList>
            <person name="Tabuchi Yagui T.R."/>
        </authorList>
    </citation>
    <scope>NUCLEOTIDE SEQUENCE [LARGE SCALE GENOMIC DNA]</scope>
    <source>
        <strain evidence="2">NIES-26</strain>
    </source>
</reference>
<comment type="caution">
    <text evidence="2">The sequence shown here is derived from an EMBL/GenBank/DDBJ whole genome shotgun (WGS) entry which is preliminary data.</text>
</comment>
<protein>
    <recommendedName>
        <fullName evidence="1">DUF4365 domain-containing protein</fullName>
    </recommendedName>
</protein>
<feature type="domain" description="DUF4365" evidence="1">
    <location>
        <begin position="23"/>
        <end position="143"/>
    </location>
</feature>
<organism evidence="2 3">
    <name type="scientific">Nostoc minutum NIES-26</name>
    <dbReference type="NCBI Taxonomy" id="1844469"/>
    <lineage>
        <taxon>Bacteria</taxon>
        <taxon>Bacillati</taxon>
        <taxon>Cyanobacteriota</taxon>
        <taxon>Cyanophyceae</taxon>
        <taxon>Nostocales</taxon>
        <taxon>Nostocaceae</taxon>
        <taxon>Nostoc</taxon>
    </lineage>
</organism>
<proteinExistence type="predicted"/>
<sequence length="311" mass="36471">MIPIYKLPKRTNAQKIGESAADIFSATFTEFCNVVPIPQSRDLGIDFYCELMEGEYPTGLLFNAQCKGKNKIDIKNNFFTKEIKVTTINYWLKCPMPTILFIYDRQDKHFYWCFPQEFVSLLSKDWQSQEMISIPVEKSSKFSRDITEIPPNIKTLVENFVPNKFREITVHLNQQKILVQTQKVNLFKESSKTYKHLDAIRNCLIALLVEQNEIKQETIKIIDAELKMYWNLIGKIDYDVPELRQYMHTDSIFDEKFSAGIPRDIESRMTQCLKCFDANPSSQNLDKLLDVYSSLVQLNKDFYWVINNLAY</sequence>
<dbReference type="EMBL" id="LXQD01000336">
    <property type="protein sequence ID" value="RCJ20539.1"/>
    <property type="molecule type" value="Genomic_DNA"/>
</dbReference>
<evidence type="ECO:0000259" key="1">
    <source>
        <dbReference type="Pfam" id="PF14280"/>
    </source>
</evidence>
<dbReference type="AlphaFoldDB" id="A0A367Q8Q9"/>
<gene>
    <name evidence="2" type="ORF">A6770_31485</name>
</gene>
<evidence type="ECO:0000313" key="2">
    <source>
        <dbReference type="EMBL" id="RCJ20539.1"/>
    </source>
</evidence>
<dbReference type="Pfam" id="PF14280">
    <property type="entry name" value="DUF4365"/>
    <property type="match status" value="1"/>
</dbReference>
<evidence type="ECO:0000313" key="3">
    <source>
        <dbReference type="Proteomes" id="UP000252107"/>
    </source>
</evidence>
<keyword evidence="3" id="KW-1185">Reference proteome</keyword>
<dbReference type="Proteomes" id="UP000252107">
    <property type="component" value="Unassembled WGS sequence"/>
</dbReference>
<name>A0A367Q8Q9_9NOSO</name>